<accession>A0A423TAT4</accession>
<keyword evidence="6" id="KW-1185">Reference proteome</keyword>
<reference evidence="5 6" key="2">
    <citation type="submission" date="2019-01" db="EMBL/GenBank/DDBJ databases">
        <title>The decoding of complex shrimp genome reveals the adaptation for benthos swimmer, frequently molting mechanism and breeding impact on genome.</title>
        <authorList>
            <person name="Sun Y."/>
            <person name="Gao Y."/>
            <person name="Yu Y."/>
        </authorList>
    </citation>
    <scope>NUCLEOTIDE SEQUENCE [LARGE SCALE GENOMIC DNA]</scope>
    <source>
        <tissue evidence="5">Muscle</tissue>
    </source>
</reference>
<dbReference type="SMART" id="SM01318">
    <property type="entry name" value="SVWC"/>
    <property type="match status" value="1"/>
</dbReference>
<sequence>MARGIVMLLVLTVAATVTQGALQHLIADNPEYPGMCADKKAGIFPMGATWFLEGCVRAHCRRSEGRMVITYASCSPFGLPPNCELVTDESLVYPGCCPKPKCS</sequence>
<evidence type="ECO:0000256" key="1">
    <source>
        <dbReference type="ARBA" id="ARBA00004613"/>
    </source>
</evidence>
<evidence type="ECO:0000256" key="2">
    <source>
        <dbReference type="ARBA" id="ARBA00022525"/>
    </source>
</evidence>
<name>A0A423TAT4_PENVA</name>
<protein>
    <submittedName>
        <fullName evidence="5">Single VWC domain protein 5</fullName>
    </submittedName>
</protein>
<dbReference type="OrthoDB" id="7390288at2759"/>
<feature type="signal peptide" evidence="3">
    <location>
        <begin position="1"/>
        <end position="20"/>
    </location>
</feature>
<dbReference type="EMBL" id="QCYY01002017">
    <property type="protein sequence ID" value="ROT73575.1"/>
    <property type="molecule type" value="Genomic_DNA"/>
</dbReference>
<dbReference type="Proteomes" id="UP000283509">
    <property type="component" value="Unassembled WGS sequence"/>
</dbReference>
<proteinExistence type="predicted"/>
<evidence type="ECO:0000313" key="6">
    <source>
        <dbReference type="Proteomes" id="UP000283509"/>
    </source>
</evidence>
<comment type="subcellular location">
    <subcellularLocation>
        <location evidence="1">Secreted</location>
    </subcellularLocation>
</comment>
<gene>
    <name evidence="5" type="ORF">C7M84_007969</name>
</gene>
<dbReference type="GO" id="GO:0005576">
    <property type="term" value="C:extracellular region"/>
    <property type="evidence" value="ECO:0007669"/>
    <property type="project" value="UniProtKB-SubCell"/>
</dbReference>
<reference evidence="5 6" key="1">
    <citation type="submission" date="2018-04" db="EMBL/GenBank/DDBJ databases">
        <authorList>
            <person name="Zhang X."/>
            <person name="Yuan J."/>
            <person name="Li F."/>
            <person name="Xiang J."/>
        </authorList>
    </citation>
    <scope>NUCLEOTIDE SEQUENCE [LARGE SCALE GENOMIC DNA]</scope>
    <source>
        <tissue evidence="5">Muscle</tissue>
    </source>
</reference>
<evidence type="ECO:0000313" key="5">
    <source>
        <dbReference type="EMBL" id="ROT73575.1"/>
    </source>
</evidence>
<organism evidence="5 6">
    <name type="scientific">Penaeus vannamei</name>
    <name type="common">Whiteleg shrimp</name>
    <name type="synonym">Litopenaeus vannamei</name>
    <dbReference type="NCBI Taxonomy" id="6689"/>
    <lineage>
        <taxon>Eukaryota</taxon>
        <taxon>Metazoa</taxon>
        <taxon>Ecdysozoa</taxon>
        <taxon>Arthropoda</taxon>
        <taxon>Crustacea</taxon>
        <taxon>Multicrustacea</taxon>
        <taxon>Malacostraca</taxon>
        <taxon>Eumalacostraca</taxon>
        <taxon>Eucarida</taxon>
        <taxon>Decapoda</taxon>
        <taxon>Dendrobranchiata</taxon>
        <taxon>Penaeoidea</taxon>
        <taxon>Penaeidae</taxon>
        <taxon>Penaeus</taxon>
    </lineage>
</organism>
<dbReference type="InterPro" id="IPR029277">
    <property type="entry name" value="SVWC_dom"/>
</dbReference>
<evidence type="ECO:0000259" key="4">
    <source>
        <dbReference type="SMART" id="SM01318"/>
    </source>
</evidence>
<dbReference type="Pfam" id="PF15430">
    <property type="entry name" value="SVWC"/>
    <property type="match status" value="1"/>
</dbReference>
<keyword evidence="2" id="KW-0964">Secreted</keyword>
<dbReference type="AlphaFoldDB" id="A0A423TAT4"/>
<comment type="caution">
    <text evidence="5">The sequence shown here is derived from an EMBL/GenBank/DDBJ whole genome shotgun (WGS) entry which is preliminary data.</text>
</comment>
<feature type="chain" id="PRO_5019522028" evidence="3">
    <location>
        <begin position="21"/>
        <end position="103"/>
    </location>
</feature>
<feature type="domain" description="Single" evidence="4">
    <location>
        <begin position="36"/>
        <end position="102"/>
    </location>
</feature>
<keyword evidence="3" id="KW-0732">Signal</keyword>
<evidence type="ECO:0000256" key="3">
    <source>
        <dbReference type="SAM" id="SignalP"/>
    </source>
</evidence>